<dbReference type="AlphaFoldDB" id="A0A1F5PXY3"/>
<dbReference type="STRING" id="1817841.A3B10_03340"/>
<dbReference type="HAMAP" id="MF_00374">
    <property type="entry name" value="Ribosomal_uL29"/>
    <property type="match status" value="1"/>
</dbReference>
<evidence type="ECO:0000256" key="5">
    <source>
        <dbReference type="HAMAP-Rule" id="MF_00374"/>
    </source>
</evidence>
<accession>A0A1F5PXY3</accession>
<dbReference type="InterPro" id="IPR036049">
    <property type="entry name" value="Ribosomal_uL29_sf"/>
</dbReference>
<keyword evidence="2 5" id="KW-0689">Ribosomal protein</keyword>
<evidence type="ECO:0000256" key="1">
    <source>
        <dbReference type="ARBA" id="ARBA00009254"/>
    </source>
</evidence>
<dbReference type="SUPFAM" id="SSF46561">
    <property type="entry name" value="Ribosomal protein L29 (L29p)"/>
    <property type="match status" value="1"/>
</dbReference>
<dbReference type="GO" id="GO:1990904">
    <property type="term" value="C:ribonucleoprotein complex"/>
    <property type="evidence" value="ECO:0007669"/>
    <property type="project" value="UniProtKB-KW"/>
</dbReference>
<keyword evidence="3 5" id="KW-0687">Ribonucleoprotein</keyword>
<dbReference type="EMBL" id="MFFB01000007">
    <property type="protein sequence ID" value="OGE94801.1"/>
    <property type="molecule type" value="Genomic_DNA"/>
</dbReference>
<dbReference type="InterPro" id="IPR001854">
    <property type="entry name" value="Ribosomal_uL29"/>
</dbReference>
<evidence type="ECO:0000256" key="3">
    <source>
        <dbReference type="ARBA" id="ARBA00023274"/>
    </source>
</evidence>
<dbReference type="GO" id="GO:0003735">
    <property type="term" value="F:structural constituent of ribosome"/>
    <property type="evidence" value="ECO:0007669"/>
    <property type="project" value="InterPro"/>
</dbReference>
<gene>
    <name evidence="5" type="primary">rpmC</name>
    <name evidence="6" type="ORF">A3B10_03340</name>
</gene>
<comment type="similarity">
    <text evidence="1 5">Belongs to the universal ribosomal protein uL29 family.</text>
</comment>
<sequence length="64" mass="7648">MKMKELRVKSEKELRRQLSSLREQLRDLSFKIHSKEVKNNHLLKVVKKDIARILTVINSKTYAK</sequence>
<dbReference type="PROSITE" id="PS00579">
    <property type="entry name" value="RIBOSOMAL_L29"/>
    <property type="match status" value="1"/>
</dbReference>
<dbReference type="Proteomes" id="UP000177281">
    <property type="component" value="Unassembled WGS sequence"/>
</dbReference>
<evidence type="ECO:0000256" key="4">
    <source>
        <dbReference type="ARBA" id="ARBA00035204"/>
    </source>
</evidence>
<dbReference type="NCBIfam" id="TIGR00012">
    <property type="entry name" value="L29"/>
    <property type="match status" value="1"/>
</dbReference>
<comment type="caution">
    <text evidence="6">The sequence shown here is derived from an EMBL/GenBank/DDBJ whole genome shotgun (WGS) entry which is preliminary data.</text>
</comment>
<organism evidence="6 7">
    <name type="scientific">Candidatus Doudnabacteria bacterium RIFCSPLOWO2_01_FULL_44_21</name>
    <dbReference type="NCBI Taxonomy" id="1817841"/>
    <lineage>
        <taxon>Bacteria</taxon>
        <taxon>Candidatus Doudnaibacteriota</taxon>
    </lineage>
</organism>
<dbReference type="InterPro" id="IPR018254">
    <property type="entry name" value="Ribosomal_uL29_CS"/>
</dbReference>
<dbReference type="CDD" id="cd00427">
    <property type="entry name" value="Ribosomal_L29_HIP"/>
    <property type="match status" value="1"/>
</dbReference>
<dbReference type="GO" id="GO:0006412">
    <property type="term" value="P:translation"/>
    <property type="evidence" value="ECO:0007669"/>
    <property type="project" value="UniProtKB-UniRule"/>
</dbReference>
<evidence type="ECO:0000313" key="7">
    <source>
        <dbReference type="Proteomes" id="UP000177281"/>
    </source>
</evidence>
<evidence type="ECO:0000256" key="2">
    <source>
        <dbReference type="ARBA" id="ARBA00022980"/>
    </source>
</evidence>
<dbReference type="GO" id="GO:0005840">
    <property type="term" value="C:ribosome"/>
    <property type="evidence" value="ECO:0007669"/>
    <property type="project" value="UniProtKB-KW"/>
</dbReference>
<evidence type="ECO:0000313" key="6">
    <source>
        <dbReference type="EMBL" id="OGE94801.1"/>
    </source>
</evidence>
<name>A0A1F5PXY3_9BACT</name>
<dbReference type="Gene3D" id="1.10.287.310">
    <property type="match status" value="1"/>
</dbReference>
<dbReference type="Pfam" id="PF00831">
    <property type="entry name" value="Ribosomal_L29"/>
    <property type="match status" value="1"/>
</dbReference>
<proteinExistence type="inferred from homology"/>
<reference evidence="6 7" key="1">
    <citation type="journal article" date="2016" name="Nat. Commun.">
        <title>Thousands of microbial genomes shed light on interconnected biogeochemical processes in an aquifer system.</title>
        <authorList>
            <person name="Anantharaman K."/>
            <person name="Brown C.T."/>
            <person name="Hug L.A."/>
            <person name="Sharon I."/>
            <person name="Castelle C.J."/>
            <person name="Probst A.J."/>
            <person name="Thomas B.C."/>
            <person name="Singh A."/>
            <person name="Wilkins M.J."/>
            <person name="Karaoz U."/>
            <person name="Brodie E.L."/>
            <person name="Williams K.H."/>
            <person name="Hubbard S.S."/>
            <person name="Banfield J.F."/>
        </authorList>
    </citation>
    <scope>NUCLEOTIDE SEQUENCE [LARGE SCALE GENOMIC DNA]</scope>
</reference>
<protein>
    <recommendedName>
        <fullName evidence="4 5">Large ribosomal subunit protein uL29</fullName>
    </recommendedName>
</protein>